<feature type="compositionally biased region" description="Basic and acidic residues" evidence="1">
    <location>
        <begin position="13"/>
        <end position="22"/>
    </location>
</feature>
<feature type="compositionally biased region" description="Basic and acidic residues" evidence="1">
    <location>
        <begin position="31"/>
        <end position="40"/>
    </location>
</feature>
<proteinExistence type="predicted"/>
<protein>
    <submittedName>
        <fullName evidence="2">Uncharacterized protein</fullName>
    </submittedName>
</protein>
<evidence type="ECO:0000313" key="3">
    <source>
        <dbReference type="Proteomes" id="UP000246464"/>
    </source>
</evidence>
<dbReference type="EMBL" id="CP026252">
    <property type="protein sequence ID" value="AWP08091.1"/>
    <property type="molecule type" value="Genomic_DNA"/>
</dbReference>
<gene>
    <name evidence="2" type="ORF">SMAX5B_002900</name>
</gene>
<sequence length="50" mass="5949">MAEQQRAQPWQQEEQRAWRQEEQASSTPESTTEHWHDRHASSSLSDTIKK</sequence>
<dbReference type="Proteomes" id="UP000246464">
    <property type="component" value="Chromosome 10"/>
</dbReference>
<evidence type="ECO:0000313" key="2">
    <source>
        <dbReference type="EMBL" id="AWP08091.1"/>
    </source>
</evidence>
<feature type="region of interest" description="Disordered" evidence="1">
    <location>
        <begin position="1"/>
        <end position="50"/>
    </location>
</feature>
<organism evidence="2 3">
    <name type="scientific">Scophthalmus maximus</name>
    <name type="common">Turbot</name>
    <name type="synonym">Psetta maxima</name>
    <dbReference type="NCBI Taxonomy" id="52904"/>
    <lineage>
        <taxon>Eukaryota</taxon>
        <taxon>Metazoa</taxon>
        <taxon>Chordata</taxon>
        <taxon>Craniata</taxon>
        <taxon>Vertebrata</taxon>
        <taxon>Euteleostomi</taxon>
        <taxon>Actinopterygii</taxon>
        <taxon>Neopterygii</taxon>
        <taxon>Teleostei</taxon>
        <taxon>Neoteleostei</taxon>
        <taxon>Acanthomorphata</taxon>
        <taxon>Carangaria</taxon>
        <taxon>Pleuronectiformes</taxon>
        <taxon>Pleuronectoidei</taxon>
        <taxon>Scophthalmidae</taxon>
        <taxon>Scophthalmus</taxon>
    </lineage>
</organism>
<accession>A0A2U9BVF5</accession>
<name>A0A2U9BVF5_SCOMX</name>
<dbReference type="AlphaFoldDB" id="A0A2U9BVF5"/>
<evidence type="ECO:0000256" key="1">
    <source>
        <dbReference type="SAM" id="MobiDB-lite"/>
    </source>
</evidence>
<reference evidence="2 3" key="1">
    <citation type="submission" date="2017-12" db="EMBL/GenBank/DDBJ databases">
        <title>Integrating genomic resources of turbot (Scophthalmus maximus) in depth evaluation of genetic and physical mapping variation across individuals.</title>
        <authorList>
            <person name="Martinez P."/>
        </authorList>
    </citation>
    <scope>NUCLEOTIDE SEQUENCE [LARGE SCALE GENOMIC DNA]</scope>
</reference>
<keyword evidence="3" id="KW-1185">Reference proteome</keyword>
<feature type="compositionally biased region" description="Polar residues" evidence="1">
    <location>
        <begin position="41"/>
        <end position="50"/>
    </location>
</feature>
<feature type="compositionally biased region" description="Low complexity" evidence="1">
    <location>
        <begin position="1"/>
        <end position="12"/>
    </location>
</feature>